<name>A0ABT1XS25_9SPHN</name>
<evidence type="ECO:0008006" key="4">
    <source>
        <dbReference type="Google" id="ProtNLM"/>
    </source>
</evidence>
<keyword evidence="1" id="KW-0812">Transmembrane</keyword>
<evidence type="ECO:0000256" key="1">
    <source>
        <dbReference type="SAM" id="Phobius"/>
    </source>
</evidence>
<organism evidence="2 3">
    <name type="scientific">Parerythrobacter lacustris</name>
    <dbReference type="NCBI Taxonomy" id="2969984"/>
    <lineage>
        <taxon>Bacteria</taxon>
        <taxon>Pseudomonadati</taxon>
        <taxon>Pseudomonadota</taxon>
        <taxon>Alphaproteobacteria</taxon>
        <taxon>Sphingomonadales</taxon>
        <taxon>Erythrobacteraceae</taxon>
        <taxon>Parerythrobacter</taxon>
    </lineage>
</organism>
<keyword evidence="1" id="KW-0472">Membrane</keyword>
<evidence type="ECO:0000313" key="3">
    <source>
        <dbReference type="Proteomes" id="UP001206067"/>
    </source>
</evidence>
<dbReference type="Proteomes" id="UP001206067">
    <property type="component" value="Unassembled WGS sequence"/>
</dbReference>
<keyword evidence="3" id="KW-1185">Reference proteome</keyword>
<sequence>MITFEKIGTHLVAAVASIAVTAMLLAVAIAPANQGMILPGALA</sequence>
<dbReference type="RefSeq" id="WP_257595005.1">
    <property type="nucleotide sequence ID" value="NZ_JANKHH010000003.1"/>
</dbReference>
<keyword evidence="1" id="KW-1133">Transmembrane helix</keyword>
<comment type="caution">
    <text evidence="2">The sequence shown here is derived from an EMBL/GenBank/DDBJ whole genome shotgun (WGS) entry which is preliminary data.</text>
</comment>
<reference evidence="2 3" key="1">
    <citation type="submission" date="2022-08" db="EMBL/GenBank/DDBJ databases">
        <title>Polyphasic taxonomy analysis of Qipengyuania sp.RS5-5.</title>
        <authorList>
            <person name="Xamxidin M."/>
            <person name="Wu M."/>
        </authorList>
    </citation>
    <scope>NUCLEOTIDE SEQUENCE [LARGE SCALE GENOMIC DNA]</scope>
    <source>
        <strain evidence="2 3">RS5-5</strain>
    </source>
</reference>
<dbReference type="EMBL" id="JANKHH010000003">
    <property type="protein sequence ID" value="MCR2833237.1"/>
    <property type="molecule type" value="Genomic_DNA"/>
</dbReference>
<evidence type="ECO:0000313" key="2">
    <source>
        <dbReference type="EMBL" id="MCR2833237.1"/>
    </source>
</evidence>
<feature type="transmembrane region" description="Helical" evidence="1">
    <location>
        <begin position="12"/>
        <end position="32"/>
    </location>
</feature>
<protein>
    <recommendedName>
        <fullName evidence="4">Recombination protein F</fullName>
    </recommendedName>
</protein>
<gene>
    <name evidence="2" type="ORF">NSO95_04715</name>
</gene>
<proteinExistence type="predicted"/>
<accession>A0ABT1XS25</accession>